<dbReference type="InterPro" id="IPR036866">
    <property type="entry name" value="RibonucZ/Hydroxyglut_hydro"/>
</dbReference>
<dbReference type="SUPFAM" id="SSF56281">
    <property type="entry name" value="Metallo-hydrolase/oxidoreductase"/>
    <property type="match status" value="1"/>
</dbReference>
<proteinExistence type="predicted"/>
<dbReference type="InterPro" id="IPR050855">
    <property type="entry name" value="NDM-1-like"/>
</dbReference>
<dbReference type="EMBL" id="VSDO01000003">
    <property type="protein sequence ID" value="TYA12094.1"/>
    <property type="molecule type" value="Genomic_DNA"/>
</dbReference>
<dbReference type="InterPro" id="IPR001279">
    <property type="entry name" value="Metallo-B-lactamas"/>
</dbReference>
<dbReference type="PANTHER" id="PTHR42951:SF4">
    <property type="entry name" value="ACYL-COENZYME A THIOESTERASE MBLAC2"/>
    <property type="match status" value="1"/>
</dbReference>
<accession>A0A5D0CRZ9</accession>
<comment type="catalytic activity">
    <reaction evidence="3">
        <text>3',5'-cyclic UMP + H2O = UMP + H(+)</text>
        <dbReference type="Rhea" id="RHEA:70575"/>
        <dbReference type="ChEBI" id="CHEBI:15377"/>
        <dbReference type="ChEBI" id="CHEBI:15378"/>
        <dbReference type="ChEBI" id="CHEBI:57865"/>
        <dbReference type="ChEBI" id="CHEBI:184387"/>
    </reaction>
    <physiologicalReaction direction="left-to-right" evidence="3">
        <dbReference type="Rhea" id="RHEA:70576"/>
    </physiologicalReaction>
</comment>
<comment type="catalytic activity">
    <reaction evidence="1">
        <text>3',5'-cyclic CMP + H2O = CMP + H(+)</text>
        <dbReference type="Rhea" id="RHEA:72675"/>
        <dbReference type="ChEBI" id="CHEBI:15377"/>
        <dbReference type="ChEBI" id="CHEBI:15378"/>
        <dbReference type="ChEBI" id="CHEBI:58003"/>
        <dbReference type="ChEBI" id="CHEBI:60377"/>
    </reaction>
    <physiologicalReaction direction="left-to-right" evidence="1">
        <dbReference type="Rhea" id="RHEA:72676"/>
    </physiologicalReaction>
</comment>
<dbReference type="Pfam" id="PF00753">
    <property type="entry name" value="Lactamase_B"/>
    <property type="match status" value="1"/>
</dbReference>
<keyword evidence="5" id="KW-0378">Hydrolase</keyword>
<feature type="domain" description="Metallo-beta-lactamase" evidence="4">
    <location>
        <begin position="22"/>
        <end position="221"/>
    </location>
</feature>
<reference evidence="5 6" key="1">
    <citation type="submission" date="2019-08" db="EMBL/GenBank/DDBJ databases">
        <title>Genome sequencing of Paenibacillus faecis DSM 23593(T).</title>
        <authorList>
            <person name="Kook J.-K."/>
            <person name="Park S.-N."/>
            <person name="Lim Y.K."/>
        </authorList>
    </citation>
    <scope>NUCLEOTIDE SEQUENCE [LARGE SCALE GENOMIC DNA]</scope>
    <source>
        <strain evidence="5 6">DSM 23593</strain>
    </source>
</reference>
<sequence length="291" mass="32959">MSRFEQISEHIHIMHAEHETDRPILAHIRGSRKSLLMDAGNSPQHAAQFQEYLQEQGLPKPDYLVLTHWHWDHTFGLPAWDVPVMAQRITAQTLRSLADLEWSDAVLRRLSDEGVISDRTISDMKGEYGDIADMRVIVPDLLFADGLDIDLGGVTCSVEHVGGDHAEDSCFLYVKEDKTLFLGDALGPSVYGGPFSYTPAHFLRLISKAYSYGAEIYVESHGVPTKRQAFHDDIGRWEQFARIVERFGEDPDAVSRGMCDYLQTESLPDEFQSAMDYFMAELRRKPDGIVK</sequence>
<dbReference type="OrthoDB" id="420651at2"/>
<protein>
    <submittedName>
        <fullName evidence="5">MBL fold metallo-hydrolase</fullName>
    </submittedName>
</protein>
<dbReference type="RefSeq" id="WP_148453472.1">
    <property type="nucleotide sequence ID" value="NZ_VSDO01000003.1"/>
</dbReference>
<name>A0A5D0CRZ9_9BACL</name>
<dbReference type="Proteomes" id="UP000325218">
    <property type="component" value="Unassembled WGS sequence"/>
</dbReference>
<dbReference type="GO" id="GO:0016787">
    <property type="term" value="F:hydrolase activity"/>
    <property type="evidence" value="ECO:0007669"/>
    <property type="project" value="UniProtKB-KW"/>
</dbReference>
<evidence type="ECO:0000256" key="1">
    <source>
        <dbReference type="ARBA" id="ARBA00034221"/>
    </source>
</evidence>
<evidence type="ECO:0000259" key="4">
    <source>
        <dbReference type="SMART" id="SM00849"/>
    </source>
</evidence>
<dbReference type="PANTHER" id="PTHR42951">
    <property type="entry name" value="METALLO-BETA-LACTAMASE DOMAIN-CONTAINING"/>
    <property type="match status" value="1"/>
</dbReference>
<evidence type="ECO:0000256" key="2">
    <source>
        <dbReference type="ARBA" id="ARBA00034301"/>
    </source>
</evidence>
<keyword evidence="6" id="KW-1185">Reference proteome</keyword>
<evidence type="ECO:0000313" key="6">
    <source>
        <dbReference type="Proteomes" id="UP000325218"/>
    </source>
</evidence>
<evidence type="ECO:0000313" key="5">
    <source>
        <dbReference type="EMBL" id="TYA12094.1"/>
    </source>
</evidence>
<gene>
    <name evidence="5" type="ORF">FRY98_15305</name>
</gene>
<dbReference type="Gene3D" id="3.60.15.10">
    <property type="entry name" value="Ribonuclease Z/Hydroxyacylglutathione hydrolase-like"/>
    <property type="match status" value="1"/>
</dbReference>
<dbReference type="AlphaFoldDB" id="A0A5D0CRZ9"/>
<dbReference type="SMART" id="SM00849">
    <property type="entry name" value="Lactamase_B"/>
    <property type="match status" value="1"/>
</dbReference>
<organism evidence="5 6">
    <name type="scientific">Paenibacillus faecis</name>
    <dbReference type="NCBI Taxonomy" id="862114"/>
    <lineage>
        <taxon>Bacteria</taxon>
        <taxon>Bacillati</taxon>
        <taxon>Bacillota</taxon>
        <taxon>Bacilli</taxon>
        <taxon>Bacillales</taxon>
        <taxon>Paenibacillaceae</taxon>
        <taxon>Paenibacillus</taxon>
    </lineage>
</organism>
<evidence type="ECO:0000256" key="3">
    <source>
        <dbReference type="ARBA" id="ARBA00048505"/>
    </source>
</evidence>
<comment type="caution">
    <text evidence="5">The sequence shown here is derived from an EMBL/GenBank/DDBJ whole genome shotgun (WGS) entry which is preliminary data.</text>
</comment>
<comment type="function">
    <text evidence="2">Counteracts the endogenous Pycsar antiviral defense system. Phosphodiesterase that enables metal-dependent hydrolysis of host cyclic nucleotide Pycsar defense signals such as cCMP and cUMP.</text>
</comment>